<dbReference type="InterPro" id="IPR025558">
    <property type="entry name" value="DUF4283"/>
</dbReference>
<feature type="region of interest" description="Disordered" evidence="1">
    <location>
        <begin position="560"/>
        <end position="623"/>
    </location>
</feature>
<evidence type="ECO:0000256" key="1">
    <source>
        <dbReference type="SAM" id="MobiDB-lite"/>
    </source>
</evidence>
<keyword evidence="5" id="KW-1185">Reference proteome</keyword>
<feature type="region of interest" description="Disordered" evidence="1">
    <location>
        <begin position="1"/>
        <end position="24"/>
    </location>
</feature>
<organism evidence="4 5">
    <name type="scientific">Tetracentron sinense</name>
    <name type="common">Spur-leaf</name>
    <dbReference type="NCBI Taxonomy" id="13715"/>
    <lineage>
        <taxon>Eukaryota</taxon>
        <taxon>Viridiplantae</taxon>
        <taxon>Streptophyta</taxon>
        <taxon>Embryophyta</taxon>
        <taxon>Tracheophyta</taxon>
        <taxon>Spermatophyta</taxon>
        <taxon>Magnoliopsida</taxon>
        <taxon>Trochodendrales</taxon>
        <taxon>Trochodendraceae</taxon>
        <taxon>Tetracentron</taxon>
    </lineage>
</organism>
<dbReference type="AlphaFoldDB" id="A0A834YMK5"/>
<gene>
    <name evidence="4" type="ORF">HHK36_023144</name>
</gene>
<dbReference type="PANTHER" id="PTHR31286:SF180">
    <property type="entry name" value="OS10G0362600 PROTEIN"/>
    <property type="match status" value="1"/>
</dbReference>
<sequence>MEIPRVSGGLEGGSSSRPPDPPPLSFAAVVGRQKQDAEHHQATIPIKKPATYKGEPALFFSEDETKLLAAPHRLSLVAKCSYGRPSLDVIKTFMKKSAGIRLAFSVGILDSRHLLFRFSSEEDYLMIWIKEVIYINGFLFRFFKWTPSFVSGVEPSIVPIWVSFPNLPLHLFNDSAIRSIGSIIGKVLKLDGATQSFSRPSVARACIEVDLLKQNPERFWLGIGDQGRWQAIEYEKTFLFCKNCKKLGHGLHNCSAGKNKGKIRHAENNKGEEEEQFKNSKRWVIKQSAPIDTSSKDVPDQQNISSPTVIEQNMEDIYVREVRSTPKTAMDSEILVQKIAVSSTPIMVESKDCTIHSRDGAAADFSHTKVPILASQGNSDPKISNLVTIQNSANGKENLIELTEKNSRLLNSPINIGDIDNQNLSKGMDSDEEWISPVMATREVEVMVKNEKKKNFIPYLPEEIIFMILVRLPADSVHNFRLLITSSMGSPNLPYSSMANMLSIKLNEVVLALLSHELLIKNLTPPPSHHAVTFTAQQGGRNFCYGNRGGQGYRPQYQNQNFAQGRGQGPHQYHFQGAAHNHGGHNPPRFPQDHGNNCGHDLPQFPHDNGNLPPQTTQENQQPQAIASMCQICDHGGHFALECRNRFNQAYQSTSVPEAFTSLTIHDSSDAEWYPDSGATAHITNNEEASPTSPPVAPASAPTDETSPPVASASAPTDETSPPVASASVPSTSQDRSPISSCYPELSPSPRLDLETLSSTIPGGHIVIDLLIAPTSVINSNTDNMHPMITSFSFSSPFSLQGSTLFPLRGKILMAGTVGTTSMESSEGLQIQYIAIFLAVLFPGALVAFNYELLQSLKNSVKWISMHELFYKLSQFDADSYHFSLVLRSLCFGIVPPAFDLHLSTHLLHSYIIPREQVLDVSPASPLSSYLSRGDAIVSLDGLRIHDPQEWTEIIALMDE</sequence>
<feature type="region of interest" description="Disordered" evidence="1">
    <location>
        <begin position="669"/>
        <end position="747"/>
    </location>
</feature>
<feature type="compositionally biased region" description="Low complexity" evidence="1">
    <location>
        <begin position="720"/>
        <end position="733"/>
    </location>
</feature>
<keyword evidence="2" id="KW-1133">Transmembrane helix</keyword>
<evidence type="ECO:0000313" key="5">
    <source>
        <dbReference type="Proteomes" id="UP000655225"/>
    </source>
</evidence>
<name>A0A834YMK5_TETSI</name>
<reference evidence="4 5" key="1">
    <citation type="submission" date="2020-04" db="EMBL/GenBank/DDBJ databases">
        <title>Plant Genome Project.</title>
        <authorList>
            <person name="Zhang R.-G."/>
        </authorList>
    </citation>
    <scope>NUCLEOTIDE SEQUENCE [LARGE SCALE GENOMIC DNA]</scope>
    <source>
        <strain evidence="4">YNK0</strain>
        <tissue evidence="4">Leaf</tissue>
    </source>
</reference>
<dbReference type="InterPro" id="IPR040256">
    <property type="entry name" value="At4g02000-like"/>
</dbReference>
<dbReference type="Pfam" id="PF14111">
    <property type="entry name" value="DUF4283"/>
    <property type="match status" value="1"/>
</dbReference>
<protein>
    <recommendedName>
        <fullName evidence="3">DUF4283 domain-containing protein</fullName>
    </recommendedName>
</protein>
<evidence type="ECO:0000313" key="4">
    <source>
        <dbReference type="EMBL" id="KAF8390845.1"/>
    </source>
</evidence>
<dbReference type="PANTHER" id="PTHR31286">
    <property type="entry name" value="GLYCINE-RICH CELL WALL STRUCTURAL PROTEIN 1.8-LIKE"/>
    <property type="match status" value="1"/>
</dbReference>
<accession>A0A834YMK5</accession>
<dbReference type="EMBL" id="JABCRI010000017">
    <property type="protein sequence ID" value="KAF8390845.1"/>
    <property type="molecule type" value="Genomic_DNA"/>
</dbReference>
<keyword evidence="2" id="KW-0472">Membrane</keyword>
<dbReference type="Proteomes" id="UP000655225">
    <property type="component" value="Unassembled WGS sequence"/>
</dbReference>
<feature type="compositionally biased region" description="Low complexity" evidence="1">
    <location>
        <begin position="613"/>
        <end position="623"/>
    </location>
</feature>
<keyword evidence="2" id="KW-0812">Transmembrane</keyword>
<dbReference type="OrthoDB" id="1002340at2759"/>
<evidence type="ECO:0000259" key="3">
    <source>
        <dbReference type="Pfam" id="PF14111"/>
    </source>
</evidence>
<evidence type="ECO:0000256" key="2">
    <source>
        <dbReference type="SAM" id="Phobius"/>
    </source>
</evidence>
<feature type="transmembrane region" description="Helical" evidence="2">
    <location>
        <begin position="833"/>
        <end position="854"/>
    </location>
</feature>
<feature type="domain" description="DUF4283" evidence="3">
    <location>
        <begin position="72"/>
        <end position="150"/>
    </location>
</feature>
<comment type="caution">
    <text evidence="4">The sequence shown here is derived from an EMBL/GenBank/DDBJ whole genome shotgun (WGS) entry which is preliminary data.</text>
</comment>
<proteinExistence type="predicted"/>